<dbReference type="PROSITE" id="PS51819">
    <property type="entry name" value="VOC"/>
    <property type="match status" value="1"/>
</dbReference>
<dbReference type="RefSeq" id="WP_378801105.1">
    <property type="nucleotide sequence ID" value="NZ_JBHUER010000014.1"/>
</dbReference>
<name>A0ABW4KB79_9HYPH</name>
<accession>A0ABW4KB79</accession>
<dbReference type="Proteomes" id="UP001597308">
    <property type="component" value="Unassembled WGS sequence"/>
</dbReference>
<keyword evidence="3" id="KW-1185">Reference proteome</keyword>
<comment type="caution">
    <text evidence="2">The sequence shown here is derived from an EMBL/GenBank/DDBJ whole genome shotgun (WGS) entry which is preliminary data.</text>
</comment>
<dbReference type="InterPro" id="IPR029068">
    <property type="entry name" value="Glyas_Bleomycin-R_OHBP_Dase"/>
</dbReference>
<dbReference type="PANTHER" id="PTHR33993">
    <property type="entry name" value="GLYOXALASE-RELATED"/>
    <property type="match status" value="1"/>
</dbReference>
<sequence>MSFYWTELNTRYPDSAKLFYSATMGWTFRQAGEAADYWLVFKDEKVVGGLYHMRDAEFDGVPEHWFSYVEVDDVDVACATAVAAGGSVLRKPTFIPHVGRIAILSDPAGSPIGCISPEPSVAEIAA</sequence>
<protein>
    <submittedName>
        <fullName evidence="2">VOC family protein</fullName>
    </submittedName>
</protein>
<dbReference type="Gene3D" id="3.10.180.10">
    <property type="entry name" value="2,3-Dihydroxybiphenyl 1,2-Dioxygenase, domain 1"/>
    <property type="match status" value="1"/>
</dbReference>
<dbReference type="InterPro" id="IPR037523">
    <property type="entry name" value="VOC_core"/>
</dbReference>
<evidence type="ECO:0000259" key="1">
    <source>
        <dbReference type="PROSITE" id="PS51819"/>
    </source>
</evidence>
<feature type="domain" description="VOC" evidence="1">
    <location>
        <begin position="2"/>
        <end position="117"/>
    </location>
</feature>
<dbReference type="SUPFAM" id="SSF54593">
    <property type="entry name" value="Glyoxalase/Bleomycin resistance protein/Dihydroxybiphenyl dioxygenase"/>
    <property type="match status" value="1"/>
</dbReference>
<dbReference type="InterPro" id="IPR004360">
    <property type="entry name" value="Glyas_Fos-R_dOase_dom"/>
</dbReference>
<evidence type="ECO:0000313" key="2">
    <source>
        <dbReference type="EMBL" id="MFD1705052.1"/>
    </source>
</evidence>
<dbReference type="Pfam" id="PF00903">
    <property type="entry name" value="Glyoxalase"/>
    <property type="match status" value="1"/>
</dbReference>
<dbReference type="InterPro" id="IPR052164">
    <property type="entry name" value="Anthracycline_SecMetBiosynth"/>
</dbReference>
<gene>
    <name evidence="2" type="ORF">ACFSCV_18760</name>
</gene>
<reference evidence="3" key="1">
    <citation type="journal article" date="2019" name="Int. J. Syst. Evol. Microbiol.">
        <title>The Global Catalogue of Microorganisms (GCM) 10K type strain sequencing project: providing services to taxonomists for standard genome sequencing and annotation.</title>
        <authorList>
            <consortium name="The Broad Institute Genomics Platform"/>
            <consortium name="The Broad Institute Genome Sequencing Center for Infectious Disease"/>
            <person name="Wu L."/>
            <person name="Ma J."/>
        </authorList>
    </citation>
    <scope>NUCLEOTIDE SEQUENCE [LARGE SCALE GENOMIC DNA]</scope>
    <source>
        <strain evidence="3">KCTC 23707</strain>
    </source>
</reference>
<dbReference type="CDD" id="cd07247">
    <property type="entry name" value="SgaA_N_like"/>
    <property type="match status" value="1"/>
</dbReference>
<organism evidence="2 3">
    <name type="scientific">Methylopila henanensis</name>
    <dbReference type="NCBI Taxonomy" id="873516"/>
    <lineage>
        <taxon>Bacteria</taxon>
        <taxon>Pseudomonadati</taxon>
        <taxon>Pseudomonadota</taxon>
        <taxon>Alphaproteobacteria</taxon>
        <taxon>Hyphomicrobiales</taxon>
        <taxon>Methylopilaceae</taxon>
        <taxon>Methylopila</taxon>
    </lineage>
</organism>
<evidence type="ECO:0000313" key="3">
    <source>
        <dbReference type="Proteomes" id="UP001597308"/>
    </source>
</evidence>
<dbReference type="PANTHER" id="PTHR33993:SF14">
    <property type="entry name" value="GB|AAF24581.1"/>
    <property type="match status" value="1"/>
</dbReference>
<dbReference type="EMBL" id="JBHUER010000014">
    <property type="protein sequence ID" value="MFD1705052.1"/>
    <property type="molecule type" value="Genomic_DNA"/>
</dbReference>
<proteinExistence type="predicted"/>